<evidence type="ECO:0000313" key="2">
    <source>
        <dbReference type="Proteomes" id="UP001219518"/>
    </source>
</evidence>
<gene>
    <name evidence="1" type="ORF">KUF71_001908</name>
</gene>
<dbReference type="AlphaFoldDB" id="A0AAE1HLE7"/>
<evidence type="ECO:0000313" key="1">
    <source>
        <dbReference type="EMBL" id="KAK3923500.1"/>
    </source>
</evidence>
<sequence>LVWEVPLPPDTKSAFEFDSLFLSSPTRTTITLDQHPESFGDRAPLAESFCKFNYVPTTSDLSFQESKLDSPPLLPLLSTSLSPPPQEQTPIPPVQPMATKIQPVFQPFHEVIESCGDSLVLDGTLSFRDLDAPGNDGILKPDTISSTIPWNEHPDIIEIFHSLDLTPEIFCDRNELDSPSAAPAAECERFVDPREYFTLDDDPLEHSDSTFGFEDQSCGTQQSIPGDQLSADPPIYKGAKVTLSELAVAFLSLMLGNDISGELLGRFLLFIQLILPDHSNFFTSLYSVFQHFKHLKAPVNFIYYCSLCFRALETKDSVCQRCGGKSKVNYYLHLPIIPQIKSLYSNSNFVESLSYRFNSKNMQKIILKISMMESYTNQPMTFYLIRIIHPCPGIQMVFLFSTLVIFKYDLSTLLLMNCHHTLGGLAFGSEKPACNVFLKPICQETETLANGINVNLPKSESTVNVKSIVLCGTCDALAKSAFMRMTNFNGFYGCPRCLSKGVYNKEGKVFTYPFEENVAERTLEGYTDNLNTLRASETKDAVCGVKGPTYLFKMWMSCIMCILVFAVRYSFNDFIKQVFGENAEKKVLFETFSEILCKMQAPHYMSRPTRSLSHVNYFKAAEFRTWLFSTSLPLIRNRMTEVYFEHFKKLVCLISLLNQASVSLQDVELARSLLRSFVHDFQELFGVRNMSFNIHCLRHLPDVTLAFGPLWVSSCFGYESLNGRLARLVHGTRHAGLQIYSHLGLLKNLSTLEASLKNADVKSFCKQMRLKSHQFKIAAKIQNGILVLGNVVKEHKILPPIFNDALSLACNVDAKYFFYFRLKKDGFLYVAEYYGKGTRNSSCVKYKSSGREFSYGCIKTFVKVAECMCDTFCNHPGTNVALINRFNCSIPFQTSSPMVEINSILSCVLTNDKELVLIEDLECVCFKISVDEYEYLSVPLNLYELE</sequence>
<dbReference type="EMBL" id="JAHWGI010001147">
    <property type="protein sequence ID" value="KAK3923500.1"/>
    <property type="molecule type" value="Genomic_DNA"/>
</dbReference>
<comment type="caution">
    <text evidence="1">The sequence shown here is derived from an EMBL/GenBank/DDBJ whole genome shotgun (WGS) entry which is preliminary data.</text>
</comment>
<dbReference type="Proteomes" id="UP001219518">
    <property type="component" value="Unassembled WGS sequence"/>
</dbReference>
<keyword evidence="2" id="KW-1185">Reference proteome</keyword>
<reference evidence="1" key="2">
    <citation type="journal article" date="2023" name="BMC Genomics">
        <title>Pest status, molecular evolution, and epigenetic factors derived from the genome assembly of Frankliniella fusca, a thysanopteran phytovirus vector.</title>
        <authorList>
            <person name="Catto M.A."/>
            <person name="Labadie P.E."/>
            <person name="Jacobson A.L."/>
            <person name="Kennedy G.G."/>
            <person name="Srinivasan R."/>
            <person name="Hunt B.G."/>
        </authorList>
    </citation>
    <scope>NUCLEOTIDE SEQUENCE</scope>
    <source>
        <strain evidence="1">PL_HMW_Pooled</strain>
    </source>
</reference>
<protein>
    <submittedName>
        <fullName evidence="1">tRNA wybutosine-synthesizing protein 4</fullName>
    </submittedName>
</protein>
<name>A0AAE1HLE7_9NEOP</name>
<feature type="non-terminal residue" evidence="1">
    <location>
        <position position="1"/>
    </location>
</feature>
<accession>A0AAE1HLE7</accession>
<reference evidence="1" key="1">
    <citation type="submission" date="2021-07" db="EMBL/GenBank/DDBJ databases">
        <authorList>
            <person name="Catto M.A."/>
            <person name="Jacobson A."/>
            <person name="Kennedy G."/>
            <person name="Labadie P."/>
            <person name="Hunt B.G."/>
            <person name="Srinivasan R."/>
        </authorList>
    </citation>
    <scope>NUCLEOTIDE SEQUENCE</scope>
    <source>
        <strain evidence="1">PL_HMW_Pooled</strain>
        <tissue evidence="1">Head</tissue>
    </source>
</reference>
<dbReference type="PANTHER" id="PTHR46579:SF1">
    <property type="entry name" value="F5_8 TYPE C DOMAIN-CONTAINING PROTEIN"/>
    <property type="match status" value="1"/>
</dbReference>
<dbReference type="PANTHER" id="PTHR46579">
    <property type="entry name" value="F5/8 TYPE C DOMAIN-CONTAINING PROTEIN-RELATED"/>
    <property type="match status" value="1"/>
</dbReference>
<proteinExistence type="predicted"/>
<organism evidence="1 2">
    <name type="scientific">Frankliniella fusca</name>
    <dbReference type="NCBI Taxonomy" id="407009"/>
    <lineage>
        <taxon>Eukaryota</taxon>
        <taxon>Metazoa</taxon>
        <taxon>Ecdysozoa</taxon>
        <taxon>Arthropoda</taxon>
        <taxon>Hexapoda</taxon>
        <taxon>Insecta</taxon>
        <taxon>Pterygota</taxon>
        <taxon>Neoptera</taxon>
        <taxon>Paraneoptera</taxon>
        <taxon>Thysanoptera</taxon>
        <taxon>Terebrantia</taxon>
        <taxon>Thripoidea</taxon>
        <taxon>Thripidae</taxon>
        <taxon>Frankliniella</taxon>
    </lineage>
</organism>